<dbReference type="PROSITE" id="PS51767">
    <property type="entry name" value="PEPTIDASE_A1"/>
    <property type="match status" value="1"/>
</dbReference>
<organism evidence="3 4">
    <name type="scientific">Clonorchis sinensis</name>
    <name type="common">Chinese liver fluke</name>
    <dbReference type="NCBI Taxonomy" id="79923"/>
    <lineage>
        <taxon>Eukaryota</taxon>
        <taxon>Metazoa</taxon>
        <taxon>Spiralia</taxon>
        <taxon>Lophotrochozoa</taxon>
        <taxon>Platyhelminthes</taxon>
        <taxon>Trematoda</taxon>
        <taxon>Digenea</taxon>
        <taxon>Opisthorchiida</taxon>
        <taxon>Opisthorchiata</taxon>
        <taxon>Opisthorchiidae</taxon>
        <taxon>Clonorchis</taxon>
    </lineage>
</organism>
<feature type="non-terminal residue" evidence="3">
    <location>
        <position position="1"/>
    </location>
</feature>
<dbReference type="InterPro" id="IPR001461">
    <property type="entry name" value="Aspartic_peptidase_A1"/>
</dbReference>
<dbReference type="Proteomes" id="UP000286415">
    <property type="component" value="Unassembled WGS sequence"/>
</dbReference>
<dbReference type="PRINTS" id="PR00792">
    <property type="entry name" value="PEPSIN"/>
</dbReference>
<dbReference type="Gene3D" id="2.40.70.10">
    <property type="entry name" value="Acid Proteases"/>
    <property type="match status" value="2"/>
</dbReference>
<reference evidence="3 4" key="1">
    <citation type="journal article" date="2018" name="Biotechnol. Adv.">
        <title>Improved genomic resources and new bioinformatic workflow for the carcinogenic parasite Clonorchis sinensis: Biotechnological implications.</title>
        <authorList>
            <person name="Wang D."/>
            <person name="Korhonen P.K."/>
            <person name="Gasser R.B."/>
            <person name="Young N.D."/>
        </authorList>
    </citation>
    <scope>NUCLEOTIDE SEQUENCE [LARGE SCALE GENOMIC DNA]</scope>
    <source>
        <strain evidence="3">Cs-k2</strain>
    </source>
</reference>
<dbReference type="InterPro" id="IPR034164">
    <property type="entry name" value="Pepsin-like_dom"/>
</dbReference>
<dbReference type="AlphaFoldDB" id="A0A8T1LWS2"/>
<dbReference type="Pfam" id="PF00026">
    <property type="entry name" value="Asp"/>
    <property type="match status" value="1"/>
</dbReference>
<dbReference type="SUPFAM" id="SSF50630">
    <property type="entry name" value="Acid proteases"/>
    <property type="match status" value="1"/>
</dbReference>
<reference evidence="3 4" key="2">
    <citation type="journal article" date="2021" name="Genomics">
        <title>High-quality reference genome for Clonorchis sinensis.</title>
        <authorList>
            <person name="Young N.D."/>
            <person name="Stroehlein A.J."/>
            <person name="Kinkar L."/>
            <person name="Wang T."/>
            <person name="Sohn W.M."/>
            <person name="Chang B.C.H."/>
            <person name="Kaur P."/>
            <person name="Weisz D."/>
            <person name="Dudchenko O."/>
            <person name="Aiden E.L."/>
            <person name="Korhonen P.K."/>
            <person name="Gasser R.B."/>
        </authorList>
    </citation>
    <scope>NUCLEOTIDE SEQUENCE [LARGE SCALE GENOMIC DNA]</scope>
    <source>
        <strain evidence="3">Cs-k2</strain>
    </source>
</reference>
<dbReference type="EMBL" id="NIRI02000077">
    <property type="protein sequence ID" value="KAG5441198.1"/>
    <property type="molecule type" value="Genomic_DNA"/>
</dbReference>
<dbReference type="GO" id="GO:0006508">
    <property type="term" value="P:proteolysis"/>
    <property type="evidence" value="ECO:0007669"/>
    <property type="project" value="InterPro"/>
</dbReference>
<dbReference type="CDD" id="cd05471">
    <property type="entry name" value="pepsin_like"/>
    <property type="match status" value="1"/>
</dbReference>
<evidence type="ECO:0000256" key="1">
    <source>
        <dbReference type="ARBA" id="ARBA00007447"/>
    </source>
</evidence>
<protein>
    <submittedName>
        <fullName evidence="3">Pepsin A</fullName>
    </submittedName>
</protein>
<name>A0A8T1LWS2_CLOSI</name>
<keyword evidence="4" id="KW-1185">Reference proteome</keyword>
<dbReference type="PANTHER" id="PTHR47966:SF51">
    <property type="entry name" value="BETA-SITE APP-CLEAVING ENZYME, ISOFORM A-RELATED"/>
    <property type="match status" value="1"/>
</dbReference>
<dbReference type="PANTHER" id="PTHR47966">
    <property type="entry name" value="BETA-SITE APP-CLEAVING ENZYME, ISOFORM A-RELATED"/>
    <property type="match status" value="1"/>
</dbReference>
<comment type="similarity">
    <text evidence="1">Belongs to the peptidase A1 family.</text>
</comment>
<gene>
    <name evidence="3" type="ORF">CSKR_102408</name>
</gene>
<dbReference type="GO" id="GO:0004190">
    <property type="term" value="F:aspartic-type endopeptidase activity"/>
    <property type="evidence" value="ECO:0007669"/>
    <property type="project" value="InterPro"/>
</dbReference>
<evidence type="ECO:0000313" key="3">
    <source>
        <dbReference type="EMBL" id="KAG5441198.1"/>
    </source>
</evidence>
<dbReference type="OrthoDB" id="5790032at2759"/>
<evidence type="ECO:0000259" key="2">
    <source>
        <dbReference type="PROSITE" id="PS51767"/>
    </source>
</evidence>
<comment type="caution">
    <text evidence="3">The sequence shown here is derived from an EMBL/GenBank/DDBJ whole genome shotgun (WGS) entry which is preliminary data.</text>
</comment>
<accession>A0A8T1LWS2</accession>
<dbReference type="InterPro" id="IPR033121">
    <property type="entry name" value="PEPTIDASE_A1"/>
</dbReference>
<sequence>NVIQIGASRKFTVTPKFARNSHIMFNVILIFCMQLHLLTVNGDLSDEGTISLPYFSTKSGLCYATVGIGTPPQNFKVIIDTGSVTFWVPSNECEKGLFDSNNKFKSAPSDTFRDTDEPFNQVYEDDACVGGVFGIDTLHIGGTKVTDVKFGQVLVGEELRTLTVADGFLGLGFDTFGSTVLDILFARRLILRLVFTVVYPRMEINGHAIAEDFIGTMDTGTLMLVCPERVLRSLSRHLGVNLLRTQRVDCKMARRFPPIYFILDKFQLEFPPSFYIDRHFIMPRAECFLNFKALPHPDDTWIFGASFLRQFYTVFDKAEKRIGFATPW</sequence>
<feature type="domain" description="Peptidase A1" evidence="2">
    <location>
        <begin position="62"/>
        <end position="328"/>
    </location>
</feature>
<evidence type="ECO:0000313" key="4">
    <source>
        <dbReference type="Proteomes" id="UP000286415"/>
    </source>
</evidence>
<dbReference type="InterPro" id="IPR021109">
    <property type="entry name" value="Peptidase_aspartic_dom_sf"/>
</dbReference>
<proteinExistence type="inferred from homology"/>